<dbReference type="RefSeq" id="XP_001750951.1">
    <property type="nucleotide sequence ID" value="XM_001750899.1"/>
</dbReference>
<dbReference type="Gene3D" id="1.10.510.10">
    <property type="entry name" value="Transferase(Phosphotransferase) domain 1"/>
    <property type="match status" value="1"/>
</dbReference>
<dbReference type="Gene3D" id="3.30.200.20">
    <property type="entry name" value="Phosphorylase Kinase, domain 1"/>
    <property type="match status" value="1"/>
</dbReference>
<dbReference type="InterPro" id="IPR017441">
    <property type="entry name" value="Protein_kinase_ATP_BS"/>
</dbReference>
<comment type="cofactor">
    <cofactor evidence="1">
        <name>Mg(2+)</name>
        <dbReference type="ChEBI" id="CHEBI:18420"/>
    </cofactor>
</comment>
<accession>A9VE09</accession>
<dbReference type="eggNOG" id="KOG0660">
    <property type="taxonomic scope" value="Eukaryota"/>
</dbReference>
<evidence type="ECO:0000256" key="4">
    <source>
        <dbReference type="ARBA" id="ARBA00022553"/>
    </source>
</evidence>
<dbReference type="EMBL" id="CH991593">
    <property type="protein sequence ID" value="EDQ84227.1"/>
    <property type="molecule type" value="Genomic_DNA"/>
</dbReference>
<dbReference type="GO" id="GO:0035556">
    <property type="term" value="P:intracellular signal transduction"/>
    <property type="evidence" value="ECO:0000318"/>
    <property type="project" value="GO_Central"/>
</dbReference>
<keyword evidence="7" id="KW-0418">Kinase</keyword>
<dbReference type="GO" id="GO:0004674">
    <property type="term" value="F:protein serine/threonine kinase activity"/>
    <property type="evidence" value="ECO:0000318"/>
    <property type="project" value="GO_Central"/>
</dbReference>
<dbReference type="FunFam" id="1.10.510.10:FF:002279">
    <property type="match status" value="1"/>
</dbReference>
<evidence type="ECO:0000256" key="1">
    <source>
        <dbReference type="ARBA" id="ARBA00001946"/>
    </source>
</evidence>
<gene>
    <name evidence="11" type="ORF">MONBRDRAFT_39353</name>
</gene>
<dbReference type="GO" id="GO:0005634">
    <property type="term" value="C:nucleus"/>
    <property type="evidence" value="ECO:0000318"/>
    <property type="project" value="GO_Central"/>
</dbReference>
<keyword evidence="12" id="KW-1185">Reference proteome</keyword>
<evidence type="ECO:0000256" key="2">
    <source>
        <dbReference type="ARBA" id="ARBA00012411"/>
    </source>
</evidence>
<keyword evidence="5" id="KW-0808">Transferase</keyword>
<dbReference type="GeneID" id="5896215"/>
<dbReference type="STRING" id="81824.A9VE09"/>
<organism evidence="11 12">
    <name type="scientific">Monosiga brevicollis</name>
    <name type="common">Choanoflagellate</name>
    <dbReference type="NCBI Taxonomy" id="81824"/>
    <lineage>
        <taxon>Eukaryota</taxon>
        <taxon>Choanoflagellata</taxon>
        <taxon>Craspedida</taxon>
        <taxon>Salpingoecidae</taxon>
        <taxon>Monosiga</taxon>
    </lineage>
</organism>
<protein>
    <recommendedName>
        <fullName evidence="2">mitogen-activated protein kinase</fullName>
        <ecNumber evidence="2">2.7.11.24</ecNumber>
    </recommendedName>
</protein>
<keyword evidence="8 9" id="KW-0067">ATP-binding</keyword>
<evidence type="ECO:0000256" key="5">
    <source>
        <dbReference type="ARBA" id="ARBA00022679"/>
    </source>
</evidence>
<keyword evidence="3" id="KW-0723">Serine/threonine-protein kinase</keyword>
<evidence type="ECO:0000256" key="7">
    <source>
        <dbReference type="ARBA" id="ARBA00022777"/>
    </source>
</evidence>
<feature type="binding site" evidence="9">
    <location>
        <position position="52"/>
    </location>
    <ligand>
        <name>ATP</name>
        <dbReference type="ChEBI" id="CHEBI:30616"/>
    </ligand>
</feature>
<dbReference type="InParanoid" id="A9VE09"/>
<dbReference type="InterPro" id="IPR011009">
    <property type="entry name" value="Kinase-like_dom_sf"/>
</dbReference>
<keyword evidence="6 9" id="KW-0547">Nucleotide-binding</keyword>
<dbReference type="PROSITE" id="PS50011">
    <property type="entry name" value="PROTEIN_KINASE_DOM"/>
    <property type="match status" value="1"/>
</dbReference>
<dbReference type="InterPro" id="IPR000719">
    <property type="entry name" value="Prot_kinase_dom"/>
</dbReference>
<dbReference type="PANTHER" id="PTHR24055">
    <property type="entry name" value="MITOGEN-ACTIVATED PROTEIN KINASE"/>
    <property type="match status" value="1"/>
</dbReference>
<sequence>MGDDVFRVYHVNRSQWKIPAYFTDLQPVGSGGYGAVCSAFDVRRNATVAIKKLNRAYELPILTKRAYREIKVLRFIKHENVIGLLDMFLSQVDVDSQPDIYLVTEYLPVDLYSVMRSQGYHPVLLTSTLVVVRPLFFSNIVVDASCNLKIIDFGLARPTAPGVDKTGYVTTRYFRAPEVFTKPGLYDAAMDMWSVGCIMAELIIGRSLFVGSSPIHQVDAICQIVGKPSDEFIATVPSEYARTYLQSLEDYPRQNFQEMFAGADPAAIDLLDRLLQFDERRRPTARDALRHPFFAEYHIEEDEPVVKDGQVYDATYERLDLDVAGWKAEQFPDVPLALMTPSAQQTFVAYQQSLVQQQAAPAEAGMLASIDAQLAELRQQGQSSLGFSADEEDEFVRSLLGEIEADDGIHDEQF</sequence>
<keyword evidence="4" id="KW-0597">Phosphoprotein</keyword>
<feature type="domain" description="Protein kinase" evidence="10">
    <location>
        <begin position="22"/>
        <end position="294"/>
    </location>
</feature>
<evidence type="ECO:0000313" key="11">
    <source>
        <dbReference type="EMBL" id="EDQ84227.1"/>
    </source>
</evidence>
<dbReference type="InterPro" id="IPR008352">
    <property type="entry name" value="MAPK_HOG-like"/>
</dbReference>
<dbReference type="KEGG" id="mbr:MONBRDRAFT_39353"/>
<dbReference type="GO" id="GO:0004707">
    <property type="term" value="F:MAP kinase activity"/>
    <property type="evidence" value="ECO:0007669"/>
    <property type="project" value="UniProtKB-EC"/>
</dbReference>
<dbReference type="Proteomes" id="UP000001357">
    <property type="component" value="Unassembled WGS sequence"/>
</dbReference>
<evidence type="ECO:0000256" key="3">
    <source>
        <dbReference type="ARBA" id="ARBA00022527"/>
    </source>
</evidence>
<dbReference type="PRINTS" id="PR01773">
    <property type="entry name" value="P38MAPKINASE"/>
</dbReference>
<dbReference type="PROSITE" id="PS00107">
    <property type="entry name" value="PROTEIN_KINASE_ATP"/>
    <property type="match status" value="1"/>
</dbReference>
<proteinExistence type="predicted"/>
<reference evidence="11 12" key="1">
    <citation type="journal article" date="2008" name="Nature">
        <title>The genome of the choanoflagellate Monosiga brevicollis and the origin of metazoans.</title>
        <authorList>
            <consortium name="JGI Sequencing"/>
            <person name="King N."/>
            <person name="Westbrook M.J."/>
            <person name="Young S.L."/>
            <person name="Kuo A."/>
            <person name="Abedin M."/>
            <person name="Chapman J."/>
            <person name="Fairclough S."/>
            <person name="Hellsten U."/>
            <person name="Isogai Y."/>
            <person name="Letunic I."/>
            <person name="Marr M."/>
            <person name="Pincus D."/>
            <person name="Putnam N."/>
            <person name="Rokas A."/>
            <person name="Wright K.J."/>
            <person name="Zuzow R."/>
            <person name="Dirks W."/>
            <person name="Good M."/>
            <person name="Goodstein D."/>
            <person name="Lemons D."/>
            <person name="Li W."/>
            <person name="Lyons J.B."/>
            <person name="Morris A."/>
            <person name="Nichols S."/>
            <person name="Richter D.J."/>
            <person name="Salamov A."/>
            <person name="Bork P."/>
            <person name="Lim W.A."/>
            <person name="Manning G."/>
            <person name="Miller W.T."/>
            <person name="McGinnis W."/>
            <person name="Shapiro H."/>
            <person name="Tjian R."/>
            <person name="Grigoriev I.V."/>
            <person name="Rokhsar D."/>
        </authorList>
    </citation>
    <scope>NUCLEOTIDE SEQUENCE [LARGE SCALE GENOMIC DNA]</scope>
    <source>
        <strain evidence="12">MX1 / ATCC 50154</strain>
    </source>
</reference>
<dbReference type="SUPFAM" id="SSF56112">
    <property type="entry name" value="Protein kinase-like (PK-like)"/>
    <property type="match status" value="1"/>
</dbReference>
<dbReference type="GO" id="GO:0005737">
    <property type="term" value="C:cytoplasm"/>
    <property type="evidence" value="ECO:0000318"/>
    <property type="project" value="GO_Central"/>
</dbReference>
<evidence type="ECO:0000256" key="9">
    <source>
        <dbReference type="PROSITE-ProRule" id="PRU10141"/>
    </source>
</evidence>
<evidence type="ECO:0000256" key="8">
    <source>
        <dbReference type="ARBA" id="ARBA00022840"/>
    </source>
</evidence>
<dbReference type="AlphaFoldDB" id="A9VE09"/>
<dbReference type="EC" id="2.7.11.24" evidence="2"/>
<dbReference type="Pfam" id="PF00069">
    <property type="entry name" value="Pkinase"/>
    <property type="match status" value="2"/>
</dbReference>
<dbReference type="FunFam" id="3.30.200.20:FF:000028">
    <property type="entry name" value="Mitogen-activated protein kinase"/>
    <property type="match status" value="1"/>
</dbReference>
<evidence type="ECO:0000259" key="10">
    <source>
        <dbReference type="PROSITE" id="PS50011"/>
    </source>
</evidence>
<name>A9VE09_MONBE</name>
<dbReference type="InterPro" id="IPR050117">
    <property type="entry name" value="MAPK"/>
</dbReference>
<evidence type="ECO:0000313" key="12">
    <source>
        <dbReference type="Proteomes" id="UP000001357"/>
    </source>
</evidence>
<evidence type="ECO:0000256" key="6">
    <source>
        <dbReference type="ARBA" id="ARBA00022741"/>
    </source>
</evidence>
<dbReference type="GO" id="GO:0005524">
    <property type="term" value="F:ATP binding"/>
    <property type="evidence" value="ECO:0007669"/>
    <property type="project" value="UniProtKB-UniRule"/>
</dbReference>